<dbReference type="SUPFAM" id="SSF53474">
    <property type="entry name" value="alpha/beta-Hydrolases"/>
    <property type="match status" value="1"/>
</dbReference>
<dbReference type="Proteomes" id="UP000029080">
    <property type="component" value="Unassembled WGS sequence"/>
</dbReference>
<keyword evidence="2" id="KW-1185">Reference proteome</keyword>
<dbReference type="eggNOG" id="COG1075">
    <property type="taxonomic scope" value="Bacteria"/>
</dbReference>
<comment type="caution">
    <text evidence="1">The sequence shown here is derived from an EMBL/GenBank/DDBJ whole genome shotgun (WGS) entry which is preliminary data.</text>
</comment>
<evidence type="ECO:0000313" key="2">
    <source>
        <dbReference type="Proteomes" id="UP000029080"/>
    </source>
</evidence>
<dbReference type="STRING" id="356829.BITS_0575"/>
<evidence type="ECO:0000313" key="1">
    <source>
        <dbReference type="EMBL" id="KFJ08239.1"/>
    </source>
</evidence>
<sequence>MANVVDYVRHEFRDFGELPLSAVDSLALSELSYTHMPAPVSRFEDAKRVKTVPITALLRAEDYPNMFISGSDAMNEARRDLVVAMAQSPRFRGMRIGEYAQTLDEDAEQQFAAVTFDLSDCKGIDADGGLLFVAFRGTDGTLVGWKEDFNMAFRCPVPSQEDAAAYVRSIASRSEGFEGHAPRLMIGGHSKGGNMAVYAAMALAKRDLQSAQEAADETGETVLPVVQAKDPAGIASNDTAHAEATGTAAADESHSKHYVPRLVRVFNHDGPGFGDDVTASPAYMAIADRIDKTIPESSIIGLLMDQTGSYRIIHADALSIMQHLSMSWQVENGDFVTAQELTATAQIIDHTVTAWMLDVEPEERQHLIDEGYGVFQAAGYDTFSDLAENWTTSVPKIIMAARKTDDRTKSMLGDILKSLSTTAIKSIGGFDDAVQDAVEPEQNTVEGGEGADAAGE</sequence>
<accession>A0A087EKD8</accession>
<organism evidence="1 2">
    <name type="scientific">Bifidobacterium tsurumiense</name>
    <dbReference type="NCBI Taxonomy" id="356829"/>
    <lineage>
        <taxon>Bacteria</taxon>
        <taxon>Bacillati</taxon>
        <taxon>Actinomycetota</taxon>
        <taxon>Actinomycetes</taxon>
        <taxon>Bifidobacteriales</taxon>
        <taxon>Bifidobacteriaceae</taxon>
        <taxon>Bifidobacterium</taxon>
    </lineage>
</organism>
<reference evidence="1 2" key="1">
    <citation type="submission" date="2014-03" db="EMBL/GenBank/DDBJ databases">
        <title>Genomics of Bifidobacteria.</title>
        <authorList>
            <person name="Ventura M."/>
            <person name="Milani C."/>
            <person name="Lugli G.A."/>
        </authorList>
    </citation>
    <scope>NUCLEOTIDE SEQUENCE [LARGE SCALE GENOMIC DNA]</scope>
    <source>
        <strain evidence="1 2">JCM 13495</strain>
    </source>
</reference>
<proteinExistence type="predicted"/>
<dbReference type="RefSeq" id="WP_044259262.1">
    <property type="nucleotide sequence ID" value="NZ_JAXEUP010000004.1"/>
</dbReference>
<dbReference type="AlphaFoldDB" id="A0A087EKD8"/>
<name>A0A087EKD8_9BIFI</name>
<dbReference type="EMBL" id="JGZU01000003">
    <property type="protein sequence ID" value="KFJ08239.1"/>
    <property type="molecule type" value="Genomic_DNA"/>
</dbReference>
<dbReference type="Gene3D" id="3.40.50.1820">
    <property type="entry name" value="alpha/beta hydrolase"/>
    <property type="match status" value="1"/>
</dbReference>
<protein>
    <submittedName>
        <fullName evidence="1">Uncharacterized protein</fullName>
    </submittedName>
</protein>
<dbReference type="InterPro" id="IPR029058">
    <property type="entry name" value="AB_hydrolase_fold"/>
</dbReference>
<gene>
    <name evidence="1" type="ORF">BITS_0575</name>
</gene>
<dbReference type="Pfam" id="PF11187">
    <property type="entry name" value="Mbeg1-like"/>
    <property type="match status" value="1"/>
</dbReference>
<dbReference type="OrthoDB" id="9769481at2"/>
<dbReference type="InterPro" id="IPR024499">
    <property type="entry name" value="Mbeg1-like"/>
</dbReference>